<feature type="domain" description="Regulatory protein YycH" evidence="1">
    <location>
        <begin position="3"/>
        <end position="417"/>
    </location>
</feature>
<dbReference type="CDD" id="cd15787">
    <property type="entry name" value="YycH_N"/>
    <property type="match status" value="1"/>
</dbReference>
<name>A0A0R2LQW8_9LACO</name>
<dbReference type="Gene3D" id="3.30.310.160">
    <property type="entry name" value="YycH protein, domain 2"/>
    <property type="match status" value="1"/>
</dbReference>
<reference evidence="2 3" key="1">
    <citation type="journal article" date="2015" name="Genome Announc.">
        <title>Expanding the biotechnology potential of lactobacilli through comparative genomics of 213 strains and associated genera.</title>
        <authorList>
            <person name="Sun Z."/>
            <person name="Harris H.M."/>
            <person name="McCann A."/>
            <person name="Guo C."/>
            <person name="Argimon S."/>
            <person name="Zhang W."/>
            <person name="Yang X."/>
            <person name="Jeffery I.B."/>
            <person name="Cooney J.C."/>
            <person name="Kagawa T.F."/>
            <person name="Liu W."/>
            <person name="Song Y."/>
            <person name="Salvetti E."/>
            <person name="Wrobel A."/>
            <person name="Rasinkangas P."/>
            <person name="Parkhill J."/>
            <person name="Rea M.C."/>
            <person name="O'Sullivan O."/>
            <person name="Ritari J."/>
            <person name="Douillard F.P."/>
            <person name="Paul Ross R."/>
            <person name="Yang R."/>
            <person name="Briner A.E."/>
            <person name="Felis G.E."/>
            <person name="de Vos W.M."/>
            <person name="Barrangou R."/>
            <person name="Klaenhammer T.R."/>
            <person name="Caufield P.W."/>
            <person name="Cui Y."/>
            <person name="Zhang H."/>
            <person name="O'Toole P.W."/>
        </authorList>
    </citation>
    <scope>NUCLEOTIDE SEQUENCE [LARGE SCALE GENOMIC DNA]</scope>
    <source>
        <strain evidence="2 3">DSM 22467</strain>
    </source>
</reference>
<evidence type="ECO:0000313" key="3">
    <source>
        <dbReference type="Proteomes" id="UP000051906"/>
    </source>
</evidence>
<keyword evidence="3" id="KW-1185">Reference proteome</keyword>
<evidence type="ECO:0000259" key="1">
    <source>
        <dbReference type="Pfam" id="PF07435"/>
    </source>
</evidence>
<sequence length="422" mass="47425">MGLTVAVAVSVVLSAMIWTNPAQYEHSRQQSSNTPATDLNTRPQKDVYLPTQVIYSDGTGKQELLNNRKVNLTTEIRESLEKWDFGRMSRVRVASKADYMAYLTRKNSLLLSYASPINGRLFNTVFNGKLTRTTTQFSRIMVPLGNSDHIYLLDDRKQNVYQVKVKSSQVTAIKKILRENLFRIDVKMQWLGDSASAYVANSVTVPSYSYLVNQQSTDYFTTRLLNKGESTNVSAKKNKESTIYSDGASRQLTVYNKSGTALFEDYSALQASLSFNQALKAGYDAVKTIGIPMENLRYYGYNASKSTVTYRSFVEGFPIFNQSNYGAARIQMLSQGVRRYNFAIYSLQVPVPTDKKPVTLSGTQSVIDQLVAAGYHKSKISSLQIGYQWLASASSDKVVNLTPTWYVHYDGSWKTATQMLKQ</sequence>
<dbReference type="Pfam" id="PF07435">
    <property type="entry name" value="YycH"/>
    <property type="match status" value="1"/>
</dbReference>
<comment type="caution">
    <text evidence="2">The sequence shown here is derived from an EMBL/GenBank/DDBJ whole genome shotgun (WGS) entry which is preliminary data.</text>
</comment>
<dbReference type="AlphaFoldDB" id="A0A0R2LQW8"/>
<dbReference type="Proteomes" id="UP000051906">
    <property type="component" value="Unassembled WGS sequence"/>
</dbReference>
<dbReference type="InterPro" id="IPR009996">
    <property type="entry name" value="YycH"/>
</dbReference>
<organism evidence="2 3">
    <name type="scientific">Levilactobacillus paucivorans</name>
    <dbReference type="NCBI Taxonomy" id="616990"/>
    <lineage>
        <taxon>Bacteria</taxon>
        <taxon>Bacillati</taxon>
        <taxon>Bacillota</taxon>
        <taxon>Bacilli</taxon>
        <taxon>Lactobacillales</taxon>
        <taxon>Lactobacillaceae</taxon>
        <taxon>Levilactobacillus</taxon>
    </lineage>
</organism>
<protein>
    <recommendedName>
        <fullName evidence="1">Regulatory protein YycH domain-containing protein</fullName>
    </recommendedName>
</protein>
<dbReference type="EMBL" id="JQCA01000043">
    <property type="protein sequence ID" value="KRO04149.1"/>
    <property type="molecule type" value="Genomic_DNA"/>
</dbReference>
<dbReference type="InterPro" id="IPR042274">
    <property type="entry name" value="YycH/YycI_2"/>
</dbReference>
<gene>
    <name evidence="2" type="ORF">IV54_GL001671</name>
</gene>
<dbReference type="PATRIC" id="fig|616990.3.peg.1768"/>
<proteinExistence type="predicted"/>
<dbReference type="STRING" id="616990.IV54_GL001671"/>
<accession>A0A0R2LQW8</accession>
<evidence type="ECO:0000313" key="2">
    <source>
        <dbReference type="EMBL" id="KRO04149.1"/>
    </source>
</evidence>